<dbReference type="InterPro" id="IPR011650">
    <property type="entry name" value="Peptidase_M20_dimer"/>
</dbReference>
<dbReference type="PANTHER" id="PTHR30575">
    <property type="entry name" value="PEPTIDASE M20"/>
    <property type="match status" value="1"/>
</dbReference>
<sequence length="463" mass="49562">MAASNTETATRAIWQRYRARIEELFAEMWAEPEMPAMEYASMARLAEFLERNGFAVERGAGGVPTAFKARSGNGKGPRIGILAEYDALPSLDNEAVPYRKGSGRKPGHGCGHNHIGPANTGAGIAAAAALAELGLDGEIIVVGCPAEEIGWGKLALQDAGVFDELDVILTSHGDYQNGSLARPCHGVASGEFRFTGDSAHGGMGTTRNALAAAEAAIAAFEAKRSEADPDLQFKHIFRVAGVAPGVMPEEVRVWCSVRHLDFDRLTAGYDLMHETFEEIAEVENVGFSAHLINMCRGYLGNDTIGHVLAEALEVIGPPAWSEDDIAFMTELSANSAPGTEFDLHRELDYFDTGVDYYGQDDGDVSWAIPLGRVNWAYPKNVPIHHWAWTALSGHSASTPGPMMASEALALGAVALAQQPELIDGAKAELARRTEGQTIAPPRYGARAILTTDPAAFWDASWTA</sequence>
<dbReference type="GO" id="GO:0005737">
    <property type="term" value="C:cytoplasm"/>
    <property type="evidence" value="ECO:0007669"/>
    <property type="project" value="TreeGrafter"/>
</dbReference>
<dbReference type="Pfam" id="PF01546">
    <property type="entry name" value="Peptidase_M20"/>
    <property type="match status" value="1"/>
</dbReference>
<dbReference type="GO" id="GO:0046657">
    <property type="term" value="P:folic acid catabolic process"/>
    <property type="evidence" value="ECO:0007669"/>
    <property type="project" value="TreeGrafter"/>
</dbReference>
<feature type="domain" description="Peptidase M20 dimerisation" evidence="2">
    <location>
        <begin position="186"/>
        <end position="279"/>
    </location>
</feature>
<protein>
    <submittedName>
        <fullName evidence="3">Aminobenzoyl-glutamate utilization protein B</fullName>
    </submittedName>
</protein>
<evidence type="ECO:0000313" key="3">
    <source>
        <dbReference type="EMBL" id="GHA13671.1"/>
    </source>
</evidence>
<dbReference type="AlphaFoldDB" id="A0A918RXZ3"/>
<organism evidence="3 4">
    <name type="scientific">Devosia pacifica</name>
    <dbReference type="NCBI Taxonomy" id="1335967"/>
    <lineage>
        <taxon>Bacteria</taxon>
        <taxon>Pseudomonadati</taxon>
        <taxon>Pseudomonadota</taxon>
        <taxon>Alphaproteobacteria</taxon>
        <taxon>Hyphomicrobiales</taxon>
        <taxon>Devosiaceae</taxon>
        <taxon>Devosia</taxon>
    </lineage>
</organism>
<gene>
    <name evidence="3" type="ORF">GCM10007989_05340</name>
</gene>
<name>A0A918RXZ3_9HYPH</name>
<evidence type="ECO:0000256" key="1">
    <source>
        <dbReference type="ARBA" id="ARBA00022801"/>
    </source>
</evidence>
<dbReference type="InterPro" id="IPR036264">
    <property type="entry name" value="Bact_exopeptidase_dim_dom"/>
</dbReference>
<dbReference type="GO" id="GO:0071713">
    <property type="term" value="F:para-aminobenzoyl-glutamate hydrolase activity"/>
    <property type="evidence" value="ECO:0007669"/>
    <property type="project" value="TreeGrafter"/>
</dbReference>
<evidence type="ECO:0000313" key="4">
    <source>
        <dbReference type="Proteomes" id="UP000646579"/>
    </source>
</evidence>
<dbReference type="RefSeq" id="WP_244639895.1">
    <property type="nucleotide sequence ID" value="NZ_BMZE01000001.1"/>
</dbReference>
<dbReference type="SUPFAM" id="SSF55031">
    <property type="entry name" value="Bacterial exopeptidase dimerisation domain"/>
    <property type="match status" value="1"/>
</dbReference>
<evidence type="ECO:0000259" key="2">
    <source>
        <dbReference type="Pfam" id="PF07687"/>
    </source>
</evidence>
<dbReference type="PANTHER" id="PTHR30575:SF0">
    <property type="entry name" value="XAA-ARG DIPEPTIDASE"/>
    <property type="match status" value="1"/>
</dbReference>
<dbReference type="SUPFAM" id="SSF53187">
    <property type="entry name" value="Zn-dependent exopeptidases"/>
    <property type="match status" value="1"/>
</dbReference>
<dbReference type="EMBL" id="BMZE01000001">
    <property type="protein sequence ID" value="GHA13671.1"/>
    <property type="molecule type" value="Genomic_DNA"/>
</dbReference>
<proteinExistence type="predicted"/>
<dbReference type="Pfam" id="PF07687">
    <property type="entry name" value="M20_dimer"/>
    <property type="match status" value="1"/>
</dbReference>
<dbReference type="Proteomes" id="UP000646579">
    <property type="component" value="Unassembled WGS sequence"/>
</dbReference>
<keyword evidence="4" id="KW-1185">Reference proteome</keyword>
<dbReference type="GO" id="GO:0016805">
    <property type="term" value="F:dipeptidase activity"/>
    <property type="evidence" value="ECO:0007669"/>
    <property type="project" value="TreeGrafter"/>
</dbReference>
<dbReference type="InterPro" id="IPR052030">
    <property type="entry name" value="Peptidase_M20/M20A_hydrolases"/>
</dbReference>
<dbReference type="Gene3D" id="3.40.630.10">
    <property type="entry name" value="Zn peptidases"/>
    <property type="match status" value="1"/>
</dbReference>
<dbReference type="Gene3D" id="3.30.70.360">
    <property type="match status" value="1"/>
</dbReference>
<reference evidence="3" key="1">
    <citation type="journal article" date="2014" name="Int. J. Syst. Evol. Microbiol.">
        <title>Complete genome sequence of Corynebacterium casei LMG S-19264T (=DSM 44701T), isolated from a smear-ripened cheese.</title>
        <authorList>
            <consortium name="US DOE Joint Genome Institute (JGI-PGF)"/>
            <person name="Walter F."/>
            <person name="Albersmeier A."/>
            <person name="Kalinowski J."/>
            <person name="Ruckert C."/>
        </authorList>
    </citation>
    <scope>NUCLEOTIDE SEQUENCE</scope>
    <source>
        <strain evidence="3">KCTC 32437</strain>
    </source>
</reference>
<accession>A0A918RXZ3</accession>
<keyword evidence="1" id="KW-0378">Hydrolase</keyword>
<comment type="caution">
    <text evidence="3">The sequence shown here is derived from an EMBL/GenBank/DDBJ whole genome shotgun (WGS) entry which is preliminary data.</text>
</comment>
<reference evidence="3" key="2">
    <citation type="submission" date="2020-09" db="EMBL/GenBank/DDBJ databases">
        <authorList>
            <person name="Sun Q."/>
            <person name="Kim S."/>
        </authorList>
    </citation>
    <scope>NUCLEOTIDE SEQUENCE</scope>
    <source>
        <strain evidence="3">KCTC 32437</strain>
    </source>
</reference>
<dbReference type="InterPro" id="IPR002933">
    <property type="entry name" value="Peptidase_M20"/>
</dbReference>